<dbReference type="GO" id="GO:0051213">
    <property type="term" value="F:dioxygenase activity"/>
    <property type="evidence" value="ECO:0007669"/>
    <property type="project" value="UniProtKB-KW"/>
</dbReference>
<dbReference type="Proteomes" id="UP001165396">
    <property type="component" value="Unassembled WGS sequence"/>
</dbReference>
<evidence type="ECO:0000313" key="1">
    <source>
        <dbReference type="EMBL" id="MCR8825597.1"/>
    </source>
</evidence>
<dbReference type="EMBL" id="JANKJG010000002">
    <property type="protein sequence ID" value="MCR8825597.1"/>
    <property type="molecule type" value="Genomic_DNA"/>
</dbReference>
<keyword evidence="2" id="KW-1185">Reference proteome</keyword>
<evidence type="ECO:0000313" key="2">
    <source>
        <dbReference type="Proteomes" id="UP001165396"/>
    </source>
</evidence>
<protein>
    <submittedName>
        <fullName evidence="1">2OG-Fe dioxygenase family protein</fullName>
    </submittedName>
</protein>
<keyword evidence="1" id="KW-0560">Oxidoreductase</keyword>
<comment type="caution">
    <text evidence="1">The sequence shown here is derived from an EMBL/GenBank/DDBJ whole genome shotgun (WGS) entry which is preliminary data.</text>
</comment>
<dbReference type="InterPro" id="IPR018724">
    <property type="entry name" value="2OG-Fe_dioxygenase"/>
</dbReference>
<gene>
    <name evidence="1" type="ORF">NTA49_03530</name>
</gene>
<dbReference type="Gene3D" id="2.60.120.620">
    <property type="entry name" value="q2cbj1_9rhob like domain"/>
    <property type="match status" value="1"/>
</dbReference>
<dbReference type="Pfam" id="PF10014">
    <property type="entry name" value="2OG-Fe_Oxy_2"/>
    <property type="match status" value="1"/>
</dbReference>
<dbReference type="RefSeq" id="WP_258293275.1">
    <property type="nucleotide sequence ID" value="NZ_JANKJG010000002.1"/>
</dbReference>
<proteinExistence type="predicted"/>
<reference evidence="1" key="1">
    <citation type="submission" date="2022-07" db="EMBL/GenBank/DDBJ databases">
        <title>Pseudosulfitobacter sp. strain AP-MA-4, whole genome sequence.</title>
        <authorList>
            <person name="Jiang Y."/>
        </authorList>
    </citation>
    <scope>NUCLEOTIDE SEQUENCE</scope>
    <source>
        <strain evidence="1">AP-MA-4</strain>
    </source>
</reference>
<name>A0ABT1YXJ3_9RHOB</name>
<organism evidence="1 2">
    <name type="scientific">Pseudosulfitobacter koreensis</name>
    <dbReference type="NCBI Taxonomy" id="2968472"/>
    <lineage>
        <taxon>Bacteria</taxon>
        <taxon>Pseudomonadati</taxon>
        <taxon>Pseudomonadota</taxon>
        <taxon>Alphaproteobacteria</taxon>
        <taxon>Rhodobacterales</taxon>
        <taxon>Roseobacteraceae</taxon>
        <taxon>Pseudosulfitobacter</taxon>
    </lineage>
</organism>
<sequence>MQSTTLLKQKAPPPQGGRIYCEKLAKYDFVQLSSDTFLREIGDPEQRELNAFCDSWNSLEVDQYMADGGTYRLRRHGIFSATRAGGGVAREKHQPHYQTTDFNDLNGGVKRHFAPIEDAVAEGRVLGGILSFASRSFGMLSPMNDWHIEAHQFRINAQTTGGKPTPEGVHRDGVDYVLMTLIARNNVVNGTTRVLDSDQNEVAQFTLTDPFETVMVNDLRVAHGVSAILPAAPDIEGHRDMLVVTFKRK</sequence>
<keyword evidence="1" id="KW-0223">Dioxygenase</keyword>
<accession>A0ABT1YXJ3</accession>